<comment type="catalytic activity">
    <reaction evidence="7">
        <text>a secondary alcohol + NAD(+) = a ketone + NADH + H(+)</text>
        <dbReference type="Rhea" id="RHEA:10740"/>
        <dbReference type="ChEBI" id="CHEBI:15378"/>
        <dbReference type="ChEBI" id="CHEBI:17087"/>
        <dbReference type="ChEBI" id="CHEBI:35681"/>
        <dbReference type="ChEBI" id="CHEBI:57540"/>
        <dbReference type="ChEBI" id="CHEBI:57945"/>
        <dbReference type="EC" id="1.1.1.1"/>
    </reaction>
</comment>
<dbReference type="eggNOG" id="COG1064">
    <property type="taxonomic scope" value="Bacteria"/>
</dbReference>
<dbReference type="GO" id="GO:0005737">
    <property type="term" value="C:cytoplasm"/>
    <property type="evidence" value="ECO:0007669"/>
    <property type="project" value="TreeGrafter"/>
</dbReference>
<keyword evidence="12" id="KW-1185">Reference proteome</keyword>
<dbReference type="Gene3D" id="3.40.50.720">
    <property type="entry name" value="NAD(P)-binding Rossmann-like Domain"/>
    <property type="match status" value="1"/>
</dbReference>
<evidence type="ECO:0000313" key="11">
    <source>
        <dbReference type="EMBL" id="AGL01414.1"/>
    </source>
</evidence>
<dbReference type="NCBIfam" id="TIGR03201">
    <property type="entry name" value="dearomat_had"/>
    <property type="match status" value="1"/>
</dbReference>
<dbReference type="AlphaFoldDB" id="R4KFN7"/>
<dbReference type="EC" id="1.1.1.1" evidence="3"/>
<dbReference type="KEGG" id="dgi:Desgi_1969"/>
<protein>
    <recommendedName>
        <fullName evidence="3">alcohol dehydrogenase</fullName>
        <ecNumber evidence="3">1.1.1.1</ecNumber>
    </recommendedName>
</protein>
<dbReference type="STRING" id="767817.Desgi_1969"/>
<feature type="domain" description="Alcohol dehydrogenase-like C-terminal" evidence="9">
    <location>
        <begin position="184"/>
        <end position="317"/>
    </location>
</feature>
<evidence type="ECO:0000259" key="9">
    <source>
        <dbReference type="Pfam" id="PF00107"/>
    </source>
</evidence>
<dbReference type="GO" id="GO:0046872">
    <property type="term" value="F:metal ion binding"/>
    <property type="evidence" value="ECO:0007669"/>
    <property type="project" value="UniProtKB-KW"/>
</dbReference>
<dbReference type="InterPro" id="IPR013149">
    <property type="entry name" value="ADH-like_C"/>
</dbReference>
<dbReference type="InterPro" id="IPR036291">
    <property type="entry name" value="NAD(P)-bd_dom_sf"/>
</dbReference>
<comment type="cofactor">
    <cofactor evidence="1">
        <name>Zn(2+)</name>
        <dbReference type="ChEBI" id="CHEBI:29105"/>
    </cofactor>
</comment>
<dbReference type="Pfam" id="PF08240">
    <property type="entry name" value="ADH_N"/>
    <property type="match status" value="1"/>
</dbReference>
<dbReference type="HOGENOM" id="CLU_026673_20_1_9"/>
<evidence type="ECO:0000256" key="4">
    <source>
        <dbReference type="ARBA" id="ARBA00022723"/>
    </source>
</evidence>
<evidence type="ECO:0000256" key="2">
    <source>
        <dbReference type="ARBA" id="ARBA00008072"/>
    </source>
</evidence>
<dbReference type="GO" id="GO:0004022">
    <property type="term" value="F:alcohol dehydrogenase (NAD+) activity"/>
    <property type="evidence" value="ECO:0007669"/>
    <property type="project" value="UniProtKB-EC"/>
</dbReference>
<gene>
    <name evidence="11" type="ORF">Desgi_1969</name>
</gene>
<keyword evidence="6" id="KW-0560">Oxidoreductase</keyword>
<sequence length="359" mass="38820">MTVPTKIDTWQMVEPGKLVETSIDVPALQEGEVLVEIAGCGVCHTDVGYYFDGVPTVTKPPLTLGHEISGVVVDGVGDYAKSLIGKEVIIPAVMPCNNCDICASGRGNRCLKQKMPGNSLGIYGGFSSHIPVPAADLCVVEDRKDFSLETLSVVADAITSPYQAAMKAELKEGDLVVVTGATGGIGVYMTQIASVLGAKQVVAIARNKEKLQRSLDFGATYAISTLDKSVKDVAAEFKAYCKENKLPSAGWKIFECTGSKAGQEIALAILSFVGRMMVVGYGMQKVDYMLSKLMAFDAEIMGTWGCLPKYYPEVMKYVLDEKIKVKPFVEFRPMSQIEQAFQESHAGKLTKRIVLTPDF</sequence>
<dbReference type="Proteomes" id="UP000013520">
    <property type="component" value="Chromosome"/>
</dbReference>
<dbReference type="InterPro" id="IPR017614">
    <property type="entry name" value="Dearomat_deydrogenase"/>
</dbReference>
<proteinExistence type="inferred from homology"/>
<reference evidence="11 12" key="1">
    <citation type="submission" date="2012-01" db="EMBL/GenBank/DDBJ databases">
        <title>Complete sequence of Desulfotomaculum gibsoniae DSM 7213.</title>
        <authorList>
            <consortium name="US DOE Joint Genome Institute"/>
            <person name="Lucas S."/>
            <person name="Han J."/>
            <person name="Lapidus A."/>
            <person name="Cheng J.-F."/>
            <person name="Goodwin L."/>
            <person name="Pitluck S."/>
            <person name="Peters L."/>
            <person name="Ovchinnikova G."/>
            <person name="Teshima H."/>
            <person name="Detter J.C."/>
            <person name="Han C."/>
            <person name="Tapia R."/>
            <person name="Land M."/>
            <person name="Hauser L."/>
            <person name="Kyrpides N."/>
            <person name="Ivanova N."/>
            <person name="Pagani I."/>
            <person name="Parshina S."/>
            <person name="Plugge C."/>
            <person name="Muyzer G."/>
            <person name="Kuever J."/>
            <person name="Ivanova A."/>
            <person name="Nazina T."/>
            <person name="Klenk H.-P."/>
            <person name="Brambilla E."/>
            <person name="Spring S."/>
            <person name="Stams A.F."/>
            <person name="Woyke T."/>
        </authorList>
    </citation>
    <scope>NUCLEOTIDE SEQUENCE [LARGE SCALE GENOMIC DNA]</scope>
    <source>
        <strain evidence="11 12">DSM 7213</strain>
    </source>
</reference>
<accession>R4KFN7</accession>
<dbReference type="Gene3D" id="3.90.180.10">
    <property type="entry name" value="Medium-chain alcohol dehydrogenases, catalytic domain"/>
    <property type="match status" value="1"/>
</dbReference>
<keyword evidence="5" id="KW-0862">Zinc</keyword>
<dbReference type="SUPFAM" id="SSF50129">
    <property type="entry name" value="GroES-like"/>
    <property type="match status" value="1"/>
</dbReference>
<dbReference type="Pfam" id="PF00107">
    <property type="entry name" value="ADH_zinc_N"/>
    <property type="match status" value="1"/>
</dbReference>
<evidence type="ECO:0000259" key="10">
    <source>
        <dbReference type="Pfam" id="PF08240"/>
    </source>
</evidence>
<evidence type="ECO:0000256" key="1">
    <source>
        <dbReference type="ARBA" id="ARBA00001947"/>
    </source>
</evidence>
<dbReference type="InterPro" id="IPR013154">
    <property type="entry name" value="ADH-like_N"/>
</dbReference>
<keyword evidence="4" id="KW-0479">Metal-binding</keyword>
<feature type="domain" description="Alcohol dehydrogenase-like N-terminal" evidence="10">
    <location>
        <begin position="30"/>
        <end position="140"/>
    </location>
</feature>
<organism evidence="11 12">
    <name type="scientific">Desulfoscipio gibsoniae DSM 7213</name>
    <dbReference type="NCBI Taxonomy" id="767817"/>
    <lineage>
        <taxon>Bacteria</taxon>
        <taxon>Bacillati</taxon>
        <taxon>Bacillota</taxon>
        <taxon>Clostridia</taxon>
        <taxon>Eubacteriales</taxon>
        <taxon>Desulfallaceae</taxon>
        <taxon>Desulfoscipio</taxon>
    </lineage>
</organism>
<evidence type="ECO:0000256" key="7">
    <source>
        <dbReference type="ARBA" id="ARBA00049164"/>
    </source>
</evidence>
<evidence type="ECO:0000256" key="5">
    <source>
        <dbReference type="ARBA" id="ARBA00022833"/>
    </source>
</evidence>
<dbReference type="CDD" id="cd08254">
    <property type="entry name" value="hydroxyacyl_CoA_DH"/>
    <property type="match status" value="1"/>
</dbReference>
<dbReference type="InterPro" id="IPR011032">
    <property type="entry name" value="GroES-like_sf"/>
</dbReference>
<dbReference type="SUPFAM" id="SSF51735">
    <property type="entry name" value="NAD(P)-binding Rossmann-fold domains"/>
    <property type="match status" value="1"/>
</dbReference>
<evidence type="ECO:0000256" key="3">
    <source>
        <dbReference type="ARBA" id="ARBA00013190"/>
    </source>
</evidence>
<dbReference type="EMBL" id="CP003273">
    <property type="protein sequence ID" value="AGL01414.1"/>
    <property type="molecule type" value="Genomic_DNA"/>
</dbReference>
<name>R4KFN7_9FIRM</name>
<comment type="catalytic activity">
    <reaction evidence="8">
        <text>a primary alcohol + NAD(+) = an aldehyde + NADH + H(+)</text>
        <dbReference type="Rhea" id="RHEA:10736"/>
        <dbReference type="ChEBI" id="CHEBI:15378"/>
        <dbReference type="ChEBI" id="CHEBI:15734"/>
        <dbReference type="ChEBI" id="CHEBI:17478"/>
        <dbReference type="ChEBI" id="CHEBI:57540"/>
        <dbReference type="ChEBI" id="CHEBI:57945"/>
        <dbReference type="EC" id="1.1.1.1"/>
    </reaction>
</comment>
<comment type="similarity">
    <text evidence="2">Belongs to the zinc-containing alcohol dehydrogenase family.</text>
</comment>
<dbReference type="OrthoDB" id="9769198at2"/>
<dbReference type="RefSeq" id="WP_006522595.1">
    <property type="nucleotide sequence ID" value="NC_021184.1"/>
</dbReference>
<evidence type="ECO:0000256" key="8">
    <source>
        <dbReference type="ARBA" id="ARBA00049243"/>
    </source>
</evidence>
<dbReference type="PANTHER" id="PTHR42940">
    <property type="entry name" value="ALCOHOL DEHYDROGENASE 1-RELATED"/>
    <property type="match status" value="1"/>
</dbReference>
<dbReference type="PANTHER" id="PTHR42940:SF8">
    <property type="entry name" value="VACUOLAR PROTEIN SORTING-ASSOCIATED PROTEIN 11"/>
    <property type="match status" value="1"/>
</dbReference>
<evidence type="ECO:0000313" key="12">
    <source>
        <dbReference type="Proteomes" id="UP000013520"/>
    </source>
</evidence>
<evidence type="ECO:0000256" key="6">
    <source>
        <dbReference type="ARBA" id="ARBA00023002"/>
    </source>
</evidence>